<proteinExistence type="predicted"/>
<evidence type="ECO:0000259" key="4">
    <source>
        <dbReference type="Pfam" id="PF00144"/>
    </source>
</evidence>
<evidence type="ECO:0000313" key="6">
    <source>
        <dbReference type="Proteomes" id="UP000030647"/>
    </source>
</evidence>
<keyword evidence="2" id="KW-0472">Membrane</keyword>
<dbReference type="HOGENOM" id="CLU_020027_3_0_9"/>
<reference evidence="6" key="1">
    <citation type="journal article" date="2013" name="Genome Announc.">
        <title>Whole-Genome Sequencing of Lactobacillus shenzhenensis Strain LY-73T.</title>
        <authorList>
            <person name="Lin Z."/>
            <person name="Liu Z."/>
            <person name="Yang R."/>
            <person name="Zou Y."/>
            <person name="Wan D."/>
            <person name="Chen J."/>
            <person name="Guo M."/>
            <person name="Zhao J."/>
            <person name="Fang C."/>
            <person name="Yang R."/>
            <person name="Liu F."/>
        </authorList>
    </citation>
    <scope>NUCLEOTIDE SEQUENCE [LARGE SCALE GENOMIC DNA]</scope>
    <source>
        <strain evidence="6">LY-73</strain>
    </source>
</reference>
<dbReference type="OrthoDB" id="2151402at2"/>
<gene>
    <name evidence="5" type="ORF">L248_0736</name>
</gene>
<dbReference type="SUPFAM" id="SSF56601">
    <property type="entry name" value="beta-lactamase/transpeptidase-like"/>
    <property type="match status" value="1"/>
</dbReference>
<evidence type="ECO:0000256" key="3">
    <source>
        <dbReference type="SAM" id="MobiDB-lite"/>
    </source>
</evidence>
<dbReference type="InterPro" id="IPR001466">
    <property type="entry name" value="Beta-lactam-related"/>
</dbReference>
<accession>U4TKE2</accession>
<organism evidence="5 6">
    <name type="scientific">Schleiferilactobacillus shenzhenensis LY-73</name>
    <dbReference type="NCBI Taxonomy" id="1231336"/>
    <lineage>
        <taxon>Bacteria</taxon>
        <taxon>Bacillati</taxon>
        <taxon>Bacillota</taxon>
        <taxon>Bacilli</taxon>
        <taxon>Lactobacillales</taxon>
        <taxon>Lactobacillaceae</taxon>
        <taxon>Schleiferilactobacillus</taxon>
    </lineage>
</organism>
<dbReference type="InterPro" id="IPR012338">
    <property type="entry name" value="Beta-lactam/transpept-like"/>
</dbReference>
<dbReference type="AlphaFoldDB" id="U4TKE2"/>
<dbReference type="EMBL" id="KI271594">
    <property type="protein sequence ID" value="ERL64679.1"/>
    <property type="molecule type" value="Genomic_DNA"/>
</dbReference>
<dbReference type="Gene3D" id="3.40.710.10">
    <property type="entry name" value="DD-peptidase/beta-lactamase superfamily"/>
    <property type="match status" value="1"/>
</dbReference>
<name>U4TKE2_9LACO</name>
<comment type="subcellular location">
    <subcellularLocation>
        <location evidence="1">Membrane</location>
    </subcellularLocation>
</comment>
<protein>
    <recommendedName>
        <fullName evidence="4">Beta-lactamase-related domain-containing protein</fullName>
    </recommendedName>
</protein>
<dbReference type="PANTHER" id="PTHR46825">
    <property type="entry name" value="D-ALANYL-D-ALANINE-CARBOXYPEPTIDASE/ENDOPEPTIDASE AMPH"/>
    <property type="match status" value="1"/>
</dbReference>
<dbReference type="eggNOG" id="COG1680">
    <property type="taxonomic scope" value="Bacteria"/>
</dbReference>
<feature type="region of interest" description="Disordered" evidence="3">
    <location>
        <begin position="41"/>
        <end position="84"/>
    </location>
</feature>
<dbReference type="STRING" id="1231336.L248_0736"/>
<evidence type="ECO:0000313" key="5">
    <source>
        <dbReference type="EMBL" id="ERL64679.1"/>
    </source>
</evidence>
<dbReference type="GO" id="GO:0016020">
    <property type="term" value="C:membrane"/>
    <property type="evidence" value="ECO:0007669"/>
    <property type="project" value="UniProtKB-SubCell"/>
</dbReference>
<evidence type="ECO:0000256" key="1">
    <source>
        <dbReference type="ARBA" id="ARBA00004370"/>
    </source>
</evidence>
<keyword evidence="6" id="KW-1185">Reference proteome</keyword>
<dbReference type="InterPro" id="IPR050491">
    <property type="entry name" value="AmpC-like"/>
</dbReference>
<dbReference type="Pfam" id="PF00144">
    <property type="entry name" value="Beta-lactamase"/>
    <property type="match status" value="1"/>
</dbReference>
<sequence>MKRMTTLLIGFVTGALLVGCLGAATYYGYVRPRHVAEVKREAEKDAADRSSLSRRASELTAEVNEKKTTTAAQTSQPGQTSVNKLSSTAEATLTKRLQDEQFVGTLLLVKDGQIIYNQGFGYADAAKKRLNTPQSLFQIGSAQKSLTATLIAQLIAAGKLHYTDNVHQYYDQIPAARNITIRQLLDMTSGLKMDDAVPKTVMTDTQIVQRALTRMEYLPENQGHEVYQAVNYVLLAGIINQLTGQSYEQNVQAKLFQPLGITSSQAGFMWDFANQSHRTTSYVSGGQFSTYQKIAKESVADMYRELGTGNIYATPYTFFRLQQAIIQGKYVDRAAVATLRDSTDGEYGGGVYSYPTYIYSHGVKNWQELIMTISTDGNSGVMFMSNRAYDYDQARARAAWYWQFLQNAQVN</sequence>
<feature type="domain" description="Beta-lactamase-related" evidence="4">
    <location>
        <begin position="92"/>
        <end position="398"/>
    </location>
</feature>
<feature type="compositionally biased region" description="Polar residues" evidence="3">
    <location>
        <begin position="69"/>
        <end position="84"/>
    </location>
</feature>
<dbReference type="RefSeq" id="WP_022530068.1">
    <property type="nucleotide sequence ID" value="NZ_KI271594.1"/>
</dbReference>
<dbReference type="PANTHER" id="PTHR46825:SF11">
    <property type="entry name" value="PENICILLIN-BINDING PROTEIN 4"/>
    <property type="match status" value="1"/>
</dbReference>
<dbReference type="Proteomes" id="UP000030647">
    <property type="component" value="Unassembled WGS sequence"/>
</dbReference>
<evidence type="ECO:0000256" key="2">
    <source>
        <dbReference type="ARBA" id="ARBA00023136"/>
    </source>
</evidence>
<dbReference type="PROSITE" id="PS51257">
    <property type="entry name" value="PROKAR_LIPOPROTEIN"/>
    <property type="match status" value="1"/>
</dbReference>